<sequence>MQRKKLFRIFIYLMLIAMLGSTFLMVVEPFMAR</sequence>
<keyword evidence="1" id="KW-0472">Membrane</keyword>
<dbReference type="InterPro" id="IPR049722">
    <property type="entry name" value="Prli42-like"/>
</dbReference>
<keyword evidence="1" id="KW-0812">Transmembrane</keyword>
<accession>A0ABY1JKC7</accession>
<evidence type="ECO:0000313" key="3">
    <source>
        <dbReference type="Proteomes" id="UP000186666"/>
    </source>
</evidence>
<feature type="transmembrane region" description="Helical" evidence="1">
    <location>
        <begin position="9"/>
        <end position="27"/>
    </location>
</feature>
<name>A0ABY1JKC7_9BACL</name>
<reference evidence="2 3" key="1">
    <citation type="submission" date="2017-01" db="EMBL/GenBank/DDBJ databases">
        <authorList>
            <person name="Varghese N."/>
            <person name="Submissions S."/>
        </authorList>
    </citation>
    <scope>NUCLEOTIDE SEQUENCE [LARGE SCALE GENOMIC DNA]</scope>
    <source>
        <strain evidence="2 3">ATCC 23464</strain>
    </source>
</reference>
<dbReference type="Proteomes" id="UP000186666">
    <property type="component" value="Unassembled WGS sequence"/>
</dbReference>
<organism evidence="2 3">
    <name type="scientific">Paenibacillus macquariensis</name>
    <dbReference type="NCBI Taxonomy" id="948756"/>
    <lineage>
        <taxon>Bacteria</taxon>
        <taxon>Bacillati</taxon>
        <taxon>Bacillota</taxon>
        <taxon>Bacilli</taxon>
        <taxon>Bacillales</taxon>
        <taxon>Paenibacillaceae</taxon>
        <taxon>Paenibacillus</taxon>
    </lineage>
</organism>
<dbReference type="EMBL" id="FTNK01000001">
    <property type="protein sequence ID" value="SIQ32490.1"/>
    <property type="molecule type" value="Genomic_DNA"/>
</dbReference>
<dbReference type="RefSeq" id="WP_139331491.1">
    <property type="nucleotide sequence ID" value="NZ_FTNK01000001.1"/>
</dbReference>
<protein>
    <recommendedName>
        <fullName evidence="4">DUF4044 domain-containing protein</fullName>
    </recommendedName>
</protein>
<dbReference type="NCBIfam" id="NF033880">
    <property type="entry name" value="Prli42"/>
    <property type="match status" value="1"/>
</dbReference>
<proteinExistence type="predicted"/>
<gene>
    <name evidence="2" type="ORF">SAMN05421578_101224</name>
</gene>
<evidence type="ECO:0008006" key="4">
    <source>
        <dbReference type="Google" id="ProtNLM"/>
    </source>
</evidence>
<evidence type="ECO:0000256" key="1">
    <source>
        <dbReference type="SAM" id="Phobius"/>
    </source>
</evidence>
<keyword evidence="3" id="KW-1185">Reference proteome</keyword>
<evidence type="ECO:0000313" key="2">
    <source>
        <dbReference type="EMBL" id="SIQ32490.1"/>
    </source>
</evidence>
<keyword evidence="1" id="KW-1133">Transmembrane helix</keyword>
<comment type="caution">
    <text evidence="2">The sequence shown here is derived from an EMBL/GenBank/DDBJ whole genome shotgun (WGS) entry which is preliminary data.</text>
</comment>